<keyword evidence="2" id="KW-1185">Reference proteome</keyword>
<dbReference type="EMBL" id="UPHP01000054">
    <property type="protein sequence ID" value="VBA38121.1"/>
    <property type="molecule type" value="Genomic_DNA"/>
</dbReference>
<name>A0A498PYL0_9MYCO</name>
<protein>
    <submittedName>
        <fullName evidence="1">Uncharacterized protein</fullName>
    </submittedName>
</protein>
<dbReference type="Proteomes" id="UP000273307">
    <property type="component" value="Unassembled WGS sequence"/>
</dbReference>
<proteinExistence type="predicted"/>
<sequence>MGHGTGRSAVVNRILALTPPRGKIAELRARLLVRIVNRTLKPNPSFADRLAKLLILRVSGRPMHDPELDHEAYMDQHR</sequence>
<reference evidence="1 2" key="1">
    <citation type="submission" date="2018-09" db="EMBL/GenBank/DDBJ databases">
        <authorList>
            <person name="Tagini F."/>
        </authorList>
    </citation>
    <scope>NUCLEOTIDE SEQUENCE [LARGE SCALE GENOMIC DNA]</scope>
    <source>
        <strain evidence="1 2">MK136</strain>
    </source>
</reference>
<dbReference type="AlphaFoldDB" id="A0A498PYL0"/>
<evidence type="ECO:0000313" key="2">
    <source>
        <dbReference type="Proteomes" id="UP000273307"/>
    </source>
</evidence>
<accession>A0A498PYL0</accession>
<gene>
    <name evidence="1" type="ORF">LAUMK136_02277</name>
</gene>
<dbReference type="OrthoDB" id="4744901at2"/>
<organism evidence="1 2">
    <name type="scientific">Mycobacterium attenuatum</name>
    <dbReference type="NCBI Taxonomy" id="2341086"/>
    <lineage>
        <taxon>Bacteria</taxon>
        <taxon>Bacillati</taxon>
        <taxon>Actinomycetota</taxon>
        <taxon>Actinomycetes</taxon>
        <taxon>Mycobacteriales</taxon>
        <taxon>Mycobacteriaceae</taxon>
        <taxon>Mycobacterium</taxon>
    </lineage>
</organism>
<evidence type="ECO:0000313" key="1">
    <source>
        <dbReference type="EMBL" id="VBA38121.1"/>
    </source>
</evidence>
<dbReference type="RefSeq" id="WP_122442469.1">
    <property type="nucleotide sequence ID" value="NZ_UPHP01000054.1"/>
</dbReference>